<feature type="domain" description="Translation initiation factor 3 N-terminal" evidence="10">
    <location>
        <begin position="135"/>
        <end position="202"/>
    </location>
</feature>
<sequence length="331" mass="38123">MDIYTNLTALPLPLRRVVWLPVPRSWALELPTAPGGLTGFWASPHPHVSRMAGLCLKKLLDQARRKEVNHITKYFASFLVQPVKRTTASETWIKRDSQKGLLPVPTRAFCTHEDTKENLKAKQRTTSFKNTIESVGRKIPHRIIQLIDENGENQGNIHRADVIRIMDERAVKLVLLKEKADPPVYRLMSGQQILEERLRLRDKQKASAKNGPIQQKELTFSTAIEQHDLDTKIKQIQQWIDKKHHVRVTLQQKRGGDGQKNMLAFFGQILDTMPGKATYLSEPRTVKEGRSTCVLRHMSNKEIQEYKRTEKNKGDEKEKRKDSTESETLKQ</sequence>
<proteinExistence type="inferred from homology"/>
<dbReference type="GO" id="GO:0070124">
    <property type="term" value="P:mitochondrial translational initiation"/>
    <property type="evidence" value="ECO:0007669"/>
    <property type="project" value="TreeGrafter"/>
</dbReference>
<dbReference type="Pfam" id="PF05198">
    <property type="entry name" value="IF3_N"/>
    <property type="match status" value="1"/>
</dbReference>
<accession>A0AA35K7F2</accession>
<dbReference type="AlphaFoldDB" id="A0AA35K7F2"/>
<evidence type="ECO:0000256" key="6">
    <source>
        <dbReference type="ARBA" id="ARBA00023128"/>
    </source>
</evidence>
<feature type="region of interest" description="Disordered" evidence="9">
    <location>
        <begin position="300"/>
        <end position="331"/>
    </location>
</feature>
<keyword evidence="6" id="KW-0496">Mitochondrion</keyword>
<comment type="subcellular location">
    <subcellularLocation>
        <location evidence="1">Mitochondrion</location>
    </subcellularLocation>
</comment>
<organism evidence="11 12">
    <name type="scientific">Podarcis lilfordi</name>
    <name type="common">Lilford's wall lizard</name>
    <dbReference type="NCBI Taxonomy" id="74358"/>
    <lineage>
        <taxon>Eukaryota</taxon>
        <taxon>Metazoa</taxon>
        <taxon>Chordata</taxon>
        <taxon>Craniata</taxon>
        <taxon>Vertebrata</taxon>
        <taxon>Euteleostomi</taxon>
        <taxon>Lepidosauria</taxon>
        <taxon>Squamata</taxon>
        <taxon>Bifurcata</taxon>
        <taxon>Unidentata</taxon>
        <taxon>Episquamata</taxon>
        <taxon>Laterata</taxon>
        <taxon>Lacertibaenia</taxon>
        <taxon>Lacertidae</taxon>
        <taxon>Podarcis</taxon>
    </lineage>
</organism>
<evidence type="ECO:0000256" key="9">
    <source>
        <dbReference type="SAM" id="MobiDB-lite"/>
    </source>
</evidence>
<evidence type="ECO:0000256" key="8">
    <source>
        <dbReference type="ARBA" id="ARBA00073270"/>
    </source>
</evidence>
<evidence type="ECO:0000256" key="1">
    <source>
        <dbReference type="ARBA" id="ARBA00004173"/>
    </source>
</evidence>
<gene>
    <name evidence="11" type="ORF">PODLI_1B015035</name>
</gene>
<dbReference type="GO" id="GO:0032790">
    <property type="term" value="P:ribosome disassembly"/>
    <property type="evidence" value="ECO:0007669"/>
    <property type="project" value="TreeGrafter"/>
</dbReference>
<dbReference type="PANTHER" id="PTHR10938:SF0">
    <property type="entry name" value="TRANSLATION INITIATION FACTOR IF-3, MITOCHONDRIAL"/>
    <property type="match status" value="1"/>
</dbReference>
<keyword evidence="4" id="KW-0648">Protein biosynthesis</keyword>
<dbReference type="Proteomes" id="UP001178461">
    <property type="component" value="Chromosome 4"/>
</dbReference>
<dbReference type="InterPro" id="IPR036787">
    <property type="entry name" value="T_IF-3_N_sf"/>
</dbReference>
<dbReference type="GO" id="GO:0005739">
    <property type="term" value="C:mitochondrion"/>
    <property type="evidence" value="ECO:0007669"/>
    <property type="project" value="UniProtKB-SubCell"/>
</dbReference>
<comment type="function">
    <text evidence="7">IF-3 binds to the 28S ribosomal subunit and shifts the equilibrium between 55S ribosomes and their 39S and 28S subunits in favor of the free subunits, thus enhancing the availability of 28S subunits on which protein synthesis initiation begins.</text>
</comment>
<comment type="similarity">
    <text evidence="2">Belongs to the IF-3 family.</text>
</comment>
<dbReference type="SUPFAM" id="SSF54364">
    <property type="entry name" value="Translation initiation factor IF3, N-terminal domain"/>
    <property type="match status" value="1"/>
</dbReference>
<protein>
    <recommendedName>
        <fullName evidence="8">Translation initiation factor IF-3, mitochondrial</fullName>
    </recommendedName>
</protein>
<evidence type="ECO:0000256" key="2">
    <source>
        <dbReference type="ARBA" id="ARBA00005439"/>
    </source>
</evidence>
<dbReference type="NCBIfam" id="TIGR00168">
    <property type="entry name" value="infC"/>
    <property type="match status" value="1"/>
</dbReference>
<dbReference type="FunFam" id="3.10.20.80:FF:000002">
    <property type="entry name" value="Mitochondrial translational initiation factor 3"/>
    <property type="match status" value="1"/>
</dbReference>
<dbReference type="InterPro" id="IPR019814">
    <property type="entry name" value="Translation_initiation_fac_3_N"/>
</dbReference>
<keyword evidence="3 11" id="KW-0396">Initiation factor</keyword>
<dbReference type="InterPro" id="IPR036788">
    <property type="entry name" value="T_IF-3_C_sf"/>
</dbReference>
<dbReference type="SUPFAM" id="SSF55200">
    <property type="entry name" value="Translation initiation factor IF3, C-terminal domain"/>
    <property type="match status" value="1"/>
</dbReference>
<dbReference type="GO" id="GO:0003743">
    <property type="term" value="F:translation initiation factor activity"/>
    <property type="evidence" value="ECO:0007669"/>
    <property type="project" value="UniProtKB-KW"/>
</dbReference>
<evidence type="ECO:0000256" key="3">
    <source>
        <dbReference type="ARBA" id="ARBA00022540"/>
    </source>
</evidence>
<evidence type="ECO:0000259" key="10">
    <source>
        <dbReference type="Pfam" id="PF05198"/>
    </source>
</evidence>
<evidence type="ECO:0000313" key="12">
    <source>
        <dbReference type="Proteomes" id="UP001178461"/>
    </source>
</evidence>
<dbReference type="Gene3D" id="3.30.110.10">
    <property type="entry name" value="Translation initiation factor 3 (IF-3), C-terminal domain"/>
    <property type="match status" value="1"/>
</dbReference>
<dbReference type="EMBL" id="OX395129">
    <property type="protein sequence ID" value="CAI5773136.1"/>
    <property type="molecule type" value="Genomic_DNA"/>
</dbReference>
<dbReference type="PANTHER" id="PTHR10938">
    <property type="entry name" value="TRANSLATION INITIATION FACTOR IF-3"/>
    <property type="match status" value="1"/>
</dbReference>
<dbReference type="FunFam" id="3.30.110.10:FF:000004">
    <property type="entry name" value="Translation initiation factor IF-3, mitochondrial"/>
    <property type="match status" value="1"/>
</dbReference>
<keyword evidence="12" id="KW-1185">Reference proteome</keyword>
<dbReference type="Gene3D" id="3.10.20.80">
    <property type="entry name" value="Translation initiation factor 3 (IF-3), N-terminal domain"/>
    <property type="match status" value="1"/>
</dbReference>
<name>A0AA35K7F2_9SAUR</name>
<evidence type="ECO:0000256" key="5">
    <source>
        <dbReference type="ARBA" id="ARBA00022946"/>
    </source>
</evidence>
<keyword evidence="5" id="KW-0809">Transit peptide</keyword>
<evidence type="ECO:0000256" key="4">
    <source>
        <dbReference type="ARBA" id="ARBA00022917"/>
    </source>
</evidence>
<evidence type="ECO:0000313" key="11">
    <source>
        <dbReference type="EMBL" id="CAI5773136.1"/>
    </source>
</evidence>
<reference evidence="11" key="1">
    <citation type="submission" date="2022-12" db="EMBL/GenBank/DDBJ databases">
        <authorList>
            <person name="Alioto T."/>
            <person name="Alioto T."/>
            <person name="Gomez Garrido J."/>
        </authorList>
    </citation>
    <scope>NUCLEOTIDE SEQUENCE</scope>
</reference>
<dbReference type="InterPro" id="IPR001288">
    <property type="entry name" value="Translation_initiation_fac_3"/>
</dbReference>
<evidence type="ECO:0000256" key="7">
    <source>
        <dbReference type="ARBA" id="ARBA00059316"/>
    </source>
</evidence>
<dbReference type="GO" id="GO:0043022">
    <property type="term" value="F:ribosome binding"/>
    <property type="evidence" value="ECO:0007669"/>
    <property type="project" value="TreeGrafter"/>
</dbReference>